<keyword evidence="2" id="KW-1185">Reference proteome</keyword>
<gene>
    <name evidence="1" type="ORF">BDN71DRAFT_897991</name>
</gene>
<comment type="caution">
    <text evidence="1">The sequence shown here is derived from an EMBL/GenBank/DDBJ whole genome shotgun (WGS) entry which is preliminary data.</text>
</comment>
<accession>A0A9P6DGK9</accession>
<dbReference type="Proteomes" id="UP000807025">
    <property type="component" value="Unassembled WGS sequence"/>
</dbReference>
<dbReference type="AlphaFoldDB" id="A0A9P6DGK9"/>
<protein>
    <submittedName>
        <fullName evidence="1">Uncharacterized protein</fullName>
    </submittedName>
</protein>
<evidence type="ECO:0000313" key="2">
    <source>
        <dbReference type="Proteomes" id="UP000807025"/>
    </source>
</evidence>
<evidence type="ECO:0000313" key="1">
    <source>
        <dbReference type="EMBL" id="KAF9495220.1"/>
    </source>
</evidence>
<sequence length="97" mass="10912">MAAVDDLQDTMRNKTGRKLIYLCPAIPEISTVTRYTNTIKDHADSEPGGPTADSVYRRNVTILRGSPNVTTHAVLRMKLPLPCQDCLHPRQFSMMRI</sequence>
<proteinExistence type="predicted"/>
<name>A0A9P6DGK9_PLEER</name>
<organism evidence="1 2">
    <name type="scientific">Pleurotus eryngii</name>
    <name type="common">Boletus of the steppes</name>
    <dbReference type="NCBI Taxonomy" id="5323"/>
    <lineage>
        <taxon>Eukaryota</taxon>
        <taxon>Fungi</taxon>
        <taxon>Dikarya</taxon>
        <taxon>Basidiomycota</taxon>
        <taxon>Agaricomycotina</taxon>
        <taxon>Agaricomycetes</taxon>
        <taxon>Agaricomycetidae</taxon>
        <taxon>Agaricales</taxon>
        <taxon>Pleurotineae</taxon>
        <taxon>Pleurotaceae</taxon>
        <taxon>Pleurotus</taxon>
    </lineage>
</organism>
<dbReference type="EMBL" id="MU154564">
    <property type="protein sequence ID" value="KAF9495220.1"/>
    <property type="molecule type" value="Genomic_DNA"/>
</dbReference>
<reference evidence="1" key="1">
    <citation type="submission" date="2020-11" db="EMBL/GenBank/DDBJ databases">
        <authorList>
            <consortium name="DOE Joint Genome Institute"/>
            <person name="Ahrendt S."/>
            <person name="Riley R."/>
            <person name="Andreopoulos W."/>
            <person name="Labutti K."/>
            <person name="Pangilinan J."/>
            <person name="Ruiz-Duenas F.J."/>
            <person name="Barrasa J.M."/>
            <person name="Sanchez-Garcia M."/>
            <person name="Camarero S."/>
            <person name="Miyauchi S."/>
            <person name="Serrano A."/>
            <person name="Linde D."/>
            <person name="Babiker R."/>
            <person name="Drula E."/>
            <person name="Ayuso-Fernandez I."/>
            <person name="Pacheco R."/>
            <person name="Padilla G."/>
            <person name="Ferreira P."/>
            <person name="Barriuso J."/>
            <person name="Kellner H."/>
            <person name="Castanera R."/>
            <person name="Alfaro M."/>
            <person name="Ramirez L."/>
            <person name="Pisabarro A.G."/>
            <person name="Kuo A."/>
            <person name="Tritt A."/>
            <person name="Lipzen A."/>
            <person name="He G."/>
            <person name="Yan M."/>
            <person name="Ng V."/>
            <person name="Cullen D."/>
            <person name="Martin F."/>
            <person name="Rosso M.-N."/>
            <person name="Henrissat B."/>
            <person name="Hibbett D."/>
            <person name="Martinez A.T."/>
            <person name="Grigoriev I.V."/>
        </authorList>
    </citation>
    <scope>NUCLEOTIDE SEQUENCE</scope>
    <source>
        <strain evidence="1">ATCC 90797</strain>
    </source>
</reference>